<evidence type="ECO:0000256" key="1">
    <source>
        <dbReference type="ARBA" id="ARBA00006484"/>
    </source>
</evidence>
<evidence type="ECO:0000313" key="3">
    <source>
        <dbReference type="EMBL" id="KAL3695331.1"/>
    </source>
</evidence>
<dbReference type="AlphaFoldDB" id="A0ABD3HWW2"/>
<keyword evidence="4" id="KW-1185">Reference proteome</keyword>
<dbReference type="EMBL" id="JBJQOH010000002">
    <property type="protein sequence ID" value="KAL3695331.1"/>
    <property type="molecule type" value="Genomic_DNA"/>
</dbReference>
<organism evidence="3 4">
    <name type="scientific">Riccia sorocarpa</name>
    <dbReference type="NCBI Taxonomy" id="122646"/>
    <lineage>
        <taxon>Eukaryota</taxon>
        <taxon>Viridiplantae</taxon>
        <taxon>Streptophyta</taxon>
        <taxon>Embryophyta</taxon>
        <taxon>Marchantiophyta</taxon>
        <taxon>Marchantiopsida</taxon>
        <taxon>Marchantiidae</taxon>
        <taxon>Marchantiales</taxon>
        <taxon>Ricciaceae</taxon>
        <taxon>Riccia</taxon>
    </lineage>
</organism>
<proteinExistence type="inferred from homology"/>
<dbReference type="InterPro" id="IPR036291">
    <property type="entry name" value="NAD(P)-bd_dom_sf"/>
</dbReference>
<accession>A0ABD3HWW2</accession>
<dbReference type="Gene3D" id="3.40.50.720">
    <property type="entry name" value="NAD(P)-binding Rossmann-like Domain"/>
    <property type="match status" value="1"/>
</dbReference>
<dbReference type="FunFam" id="3.40.50.720:FF:000084">
    <property type="entry name" value="Short-chain dehydrogenase reductase"/>
    <property type="match status" value="1"/>
</dbReference>
<name>A0ABD3HWW2_9MARC</name>
<feature type="chain" id="PRO_5044751800" evidence="2">
    <location>
        <begin position="17"/>
        <end position="474"/>
    </location>
</feature>
<dbReference type="PANTHER" id="PTHR42820">
    <property type="entry name" value="SHORT-CHAIN DEHYDROGENASE REDUCTASE"/>
    <property type="match status" value="1"/>
</dbReference>
<evidence type="ECO:0000313" key="4">
    <source>
        <dbReference type="Proteomes" id="UP001633002"/>
    </source>
</evidence>
<dbReference type="InterPro" id="IPR027417">
    <property type="entry name" value="P-loop_NTPase"/>
</dbReference>
<dbReference type="Proteomes" id="UP001633002">
    <property type="component" value="Unassembled WGS sequence"/>
</dbReference>
<evidence type="ECO:0000256" key="2">
    <source>
        <dbReference type="SAM" id="SignalP"/>
    </source>
</evidence>
<dbReference type="Pfam" id="PF13561">
    <property type="entry name" value="adh_short_C2"/>
    <property type="match status" value="1"/>
</dbReference>
<dbReference type="Gene3D" id="3.40.50.300">
    <property type="entry name" value="P-loop containing nucleotide triphosphate hydrolases"/>
    <property type="match status" value="1"/>
</dbReference>
<dbReference type="SUPFAM" id="SSF51735">
    <property type="entry name" value="NAD(P)-binding Rossmann-fold domains"/>
    <property type="match status" value="1"/>
</dbReference>
<feature type="signal peptide" evidence="2">
    <location>
        <begin position="1"/>
        <end position="16"/>
    </location>
</feature>
<gene>
    <name evidence="3" type="ORF">R1sor_009407</name>
</gene>
<comment type="caution">
    <text evidence="3">The sequence shown here is derived from an EMBL/GenBank/DDBJ whole genome shotgun (WGS) entry which is preliminary data.</text>
</comment>
<sequence length="474" mass="51758">MIYSLFSSTFVLLVQATRLKHDNTGELVKEELDDGWDDQLLCHIIYERLVCHRTVCVFDLVVVFQTKTTVLYDRLANGRCMHRKLHNNIECGIFEVLLEEEGKSCKEEIVPSPTATKEDMSNNTHWGGRDGLYRGGLASRREFEENWSGVNMFAHGRKTQRLSSDIVQRVIQCVRQTSQSFSSTLASEHQRLAGQVAVITGGVSGIGAATARLFTRHGARVVVADIQPLLGEKLLKELGPQARYVECDLRKEEDIQRLVETAYALENRLDIYHSNAGIIGSVGPIDEIRIDEYDATIAVNLRAAVIGIKHAVRFMRPQRRGSIVISGSVASLMGGMGPHGYTIAKAGLLGLVKSCAAELGPFNIRVNMTSPGRVATPFTAFALSALAGTDSGSVTVEDIDKVVRKPTLLPDKVLTDFDVANAALFLASDMGGYISGHNLVLDGGRTAAHVLGAGGNTWYTKYIPFIGENGKRGL</sequence>
<dbReference type="InterPro" id="IPR002347">
    <property type="entry name" value="SDR_fam"/>
</dbReference>
<protein>
    <submittedName>
        <fullName evidence="3">Uncharacterized protein</fullName>
    </submittedName>
</protein>
<reference evidence="3 4" key="1">
    <citation type="submission" date="2024-09" db="EMBL/GenBank/DDBJ databases">
        <title>Chromosome-scale assembly of Riccia sorocarpa.</title>
        <authorList>
            <person name="Paukszto L."/>
        </authorList>
    </citation>
    <scope>NUCLEOTIDE SEQUENCE [LARGE SCALE GENOMIC DNA]</scope>
    <source>
        <strain evidence="3">LP-2024</strain>
        <tissue evidence="3">Aerial parts of the thallus</tissue>
    </source>
</reference>
<comment type="similarity">
    <text evidence="1">Belongs to the short-chain dehydrogenases/reductases (SDR) family.</text>
</comment>
<dbReference type="PANTHER" id="PTHR42820:SF1">
    <property type="entry name" value="SHORT-CHAIN DEHYDROGENASE_REDUCTASE FAMILY PROTEIN"/>
    <property type="match status" value="1"/>
</dbReference>
<keyword evidence="2" id="KW-0732">Signal</keyword>
<dbReference type="PRINTS" id="PR00081">
    <property type="entry name" value="GDHRDH"/>
</dbReference>